<evidence type="ECO:0000256" key="8">
    <source>
        <dbReference type="ARBA" id="ARBA00022532"/>
    </source>
</evidence>
<evidence type="ECO:0000313" key="20">
    <source>
        <dbReference type="Proteomes" id="UP000663903"/>
    </source>
</evidence>
<dbReference type="PIRSF" id="PIRSF000169">
    <property type="entry name" value="SDH_D"/>
    <property type="match status" value="1"/>
</dbReference>
<comment type="pathway">
    <text evidence="3">Carbohydrate metabolism; tricarboxylic acid cycle.</text>
</comment>
<dbReference type="GO" id="GO:0006099">
    <property type="term" value="P:tricarboxylic acid cycle"/>
    <property type="evidence" value="ECO:0007669"/>
    <property type="project" value="UniProtKB-KW"/>
</dbReference>
<reference evidence="19" key="1">
    <citation type="submission" date="2021-03" db="EMBL/GenBank/DDBJ databases">
        <title>Ottowia sp. 27C isolated from the cloaca of a Giant Asian pond turtle (Heosemys grandis).</title>
        <authorList>
            <person name="Spergser J."/>
            <person name="Busse H.-J."/>
        </authorList>
    </citation>
    <scope>NUCLEOTIDE SEQUENCE</scope>
    <source>
        <strain evidence="19">27C</strain>
    </source>
</reference>
<proteinExistence type="predicted"/>
<evidence type="ECO:0000256" key="11">
    <source>
        <dbReference type="ARBA" id="ARBA00022723"/>
    </source>
</evidence>
<name>A0A975CF98_9BURK</name>
<keyword evidence="12" id="KW-0249">Electron transport</keyword>
<evidence type="ECO:0000256" key="14">
    <source>
        <dbReference type="ARBA" id="ARBA00023004"/>
    </source>
</evidence>
<keyword evidence="7" id="KW-0997">Cell inner membrane</keyword>
<keyword evidence="14 17" id="KW-0408">Iron</keyword>
<dbReference type="GO" id="GO:0046872">
    <property type="term" value="F:metal ion binding"/>
    <property type="evidence" value="ECO:0007669"/>
    <property type="project" value="UniProtKB-KW"/>
</dbReference>
<keyword evidence="10 18" id="KW-0812">Transmembrane</keyword>
<evidence type="ECO:0000256" key="3">
    <source>
        <dbReference type="ARBA" id="ARBA00005163"/>
    </source>
</evidence>
<evidence type="ECO:0000256" key="16">
    <source>
        <dbReference type="PIRSR" id="PIRSR000169-1"/>
    </source>
</evidence>
<evidence type="ECO:0000256" key="9">
    <source>
        <dbReference type="ARBA" id="ARBA00022617"/>
    </source>
</evidence>
<evidence type="ECO:0000256" key="13">
    <source>
        <dbReference type="ARBA" id="ARBA00022989"/>
    </source>
</evidence>
<dbReference type="InterPro" id="IPR034804">
    <property type="entry name" value="SQR/QFR_C/D"/>
</dbReference>
<keyword evidence="13 18" id="KW-1133">Transmembrane helix</keyword>
<dbReference type="GO" id="GO:0017004">
    <property type="term" value="P:cytochrome complex assembly"/>
    <property type="evidence" value="ECO:0007669"/>
    <property type="project" value="TreeGrafter"/>
</dbReference>
<feature type="transmembrane region" description="Helical" evidence="18">
    <location>
        <begin position="26"/>
        <end position="45"/>
    </location>
</feature>
<evidence type="ECO:0000256" key="18">
    <source>
        <dbReference type="SAM" id="Phobius"/>
    </source>
</evidence>
<keyword evidence="9 17" id="KW-0349">Heme</keyword>
<dbReference type="GO" id="GO:0020037">
    <property type="term" value="F:heme binding"/>
    <property type="evidence" value="ECO:0007669"/>
    <property type="project" value="InterPro"/>
</dbReference>
<dbReference type="GO" id="GO:0009055">
    <property type="term" value="F:electron transfer activity"/>
    <property type="evidence" value="ECO:0007669"/>
    <property type="project" value="TreeGrafter"/>
</dbReference>
<feature type="binding site" description="axial binding residue" evidence="17">
    <location>
        <position position="77"/>
    </location>
    <ligand>
        <name>heme</name>
        <dbReference type="ChEBI" id="CHEBI:30413"/>
        <note>ligand shared with second transmembrane subunit</note>
    </ligand>
    <ligandPart>
        <name>Fe</name>
        <dbReference type="ChEBI" id="CHEBI:18248"/>
    </ligandPart>
</feature>
<evidence type="ECO:0000256" key="2">
    <source>
        <dbReference type="ARBA" id="ARBA00004429"/>
    </source>
</evidence>
<keyword evidence="8" id="KW-0816">Tricarboxylic acid cycle</keyword>
<evidence type="ECO:0000313" key="19">
    <source>
        <dbReference type="EMBL" id="QTD44006.1"/>
    </source>
</evidence>
<comment type="cofactor">
    <cofactor evidence="17">
        <name>heme</name>
        <dbReference type="ChEBI" id="CHEBI:30413"/>
    </cofactor>
    <text evidence="17">The heme is bound between the two transmembrane subunits.</text>
</comment>
<evidence type="ECO:0000256" key="4">
    <source>
        <dbReference type="ARBA" id="ARBA00019425"/>
    </source>
</evidence>
<dbReference type="InterPro" id="IPR000701">
    <property type="entry name" value="SuccDH_FuR_B_TM-su"/>
</dbReference>
<evidence type="ECO:0000256" key="10">
    <source>
        <dbReference type="ARBA" id="ARBA00022692"/>
    </source>
</evidence>
<keyword evidence="11 17" id="KW-0479">Metal-binding</keyword>
<keyword evidence="20" id="KW-1185">Reference proteome</keyword>
<comment type="subcellular location">
    <subcellularLocation>
        <location evidence="2">Cell inner membrane</location>
        <topology evidence="2">Multi-pass membrane protein</topology>
    </subcellularLocation>
</comment>
<dbReference type="Pfam" id="PF01127">
    <property type="entry name" value="Sdh_cyt"/>
    <property type="match status" value="1"/>
</dbReference>
<protein>
    <recommendedName>
        <fullName evidence="4">Succinate dehydrogenase hydrophobic membrane anchor subunit</fullName>
    </recommendedName>
</protein>
<dbReference type="RefSeq" id="WP_208007413.1">
    <property type="nucleotide sequence ID" value="NZ_CP071796.1"/>
</dbReference>
<dbReference type="InterPro" id="IPR014312">
    <property type="entry name" value="Succ_DH_anchor"/>
</dbReference>
<gene>
    <name evidence="19" type="primary">sdhD</name>
    <name evidence="19" type="ORF">J1M35_12745</name>
</gene>
<keyword evidence="5" id="KW-0813">Transport</keyword>
<evidence type="ECO:0000256" key="15">
    <source>
        <dbReference type="ARBA" id="ARBA00023136"/>
    </source>
</evidence>
<dbReference type="NCBIfam" id="TIGR02968">
    <property type="entry name" value="succ_dehyd_anc"/>
    <property type="match status" value="1"/>
</dbReference>
<dbReference type="Gene3D" id="1.20.1300.10">
    <property type="entry name" value="Fumarate reductase/succinate dehydrogenase, transmembrane subunit"/>
    <property type="match status" value="1"/>
</dbReference>
<evidence type="ECO:0000256" key="7">
    <source>
        <dbReference type="ARBA" id="ARBA00022519"/>
    </source>
</evidence>
<dbReference type="CDD" id="cd03494">
    <property type="entry name" value="SQR_TypeC_SdhD"/>
    <property type="match status" value="1"/>
</dbReference>
<evidence type="ECO:0000256" key="5">
    <source>
        <dbReference type="ARBA" id="ARBA00022448"/>
    </source>
</evidence>
<dbReference type="KEGG" id="otd:J1M35_12745"/>
<evidence type="ECO:0000256" key="12">
    <source>
        <dbReference type="ARBA" id="ARBA00022982"/>
    </source>
</evidence>
<dbReference type="AlphaFoldDB" id="A0A975CF98"/>
<evidence type="ECO:0000256" key="6">
    <source>
        <dbReference type="ARBA" id="ARBA00022475"/>
    </source>
</evidence>
<sequence>MAVNYGSKRTVVGAHYGLGDWLVQRFTALLMALFTFAVLAQVLFAKGAMGYDKWAGIFSAQWMKVLTFSVIVALIWHAWVGMRNIWMDYVKSVGTRLTLQALTLVWLIGCAGWAFQVLWRL</sequence>
<dbReference type="GO" id="GO:0005886">
    <property type="term" value="C:plasma membrane"/>
    <property type="evidence" value="ECO:0007669"/>
    <property type="project" value="UniProtKB-SubCell"/>
</dbReference>
<feature type="transmembrane region" description="Helical" evidence="18">
    <location>
        <begin position="99"/>
        <end position="119"/>
    </location>
</feature>
<organism evidence="19 20">
    <name type="scientific">Ottowia testudinis</name>
    <dbReference type="NCBI Taxonomy" id="2816950"/>
    <lineage>
        <taxon>Bacteria</taxon>
        <taxon>Pseudomonadati</taxon>
        <taxon>Pseudomonadota</taxon>
        <taxon>Betaproteobacteria</taxon>
        <taxon>Burkholderiales</taxon>
        <taxon>Comamonadaceae</taxon>
        <taxon>Ottowia</taxon>
    </lineage>
</organism>
<dbReference type="PANTHER" id="PTHR38689">
    <property type="entry name" value="SUCCINATE DEHYDROGENASE HYDROPHOBIC MEMBRANE ANCHOR SUBUNIT"/>
    <property type="match status" value="1"/>
</dbReference>
<evidence type="ECO:0000256" key="1">
    <source>
        <dbReference type="ARBA" id="ARBA00004050"/>
    </source>
</evidence>
<evidence type="ECO:0000256" key="17">
    <source>
        <dbReference type="PIRSR" id="PIRSR000169-2"/>
    </source>
</evidence>
<keyword evidence="6" id="KW-1003">Cell membrane</keyword>
<dbReference type="SUPFAM" id="SSF81343">
    <property type="entry name" value="Fumarate reductase respiratory complex transmembrane subunits"/>
    <property type="match status" value="1"/>
</dbReference>
<comment type="function">
    <text evidence="1">Membrane-anchoring subunit of succinate dehydrogenase (SDH).</text>
</comment>
<accession>A0A975CF98</accession>
<dbReference type="PANTHER" id="PTHR38689:SF1">
    <property type="entry name" value="SUCCINATE DEHYDROGENASE HYDROPHOBIC MEMBRANE ANCHOR SUBUNIT"/>
    <property type="match status" value="1"/>
</dbReference>
<feature type="transmembrane region" description="Helical" evidence="18">
    <location>
        <begin position="57"/>
        <end position="79"/>
    </location>
</feature>
<dbReference type="EMBL" id="CP071796">
    <property type="protein sequence ID" value="QTD44006.1"/>
    <property type="molecule type" value="Genomic_DNA"/>
</dbReference>
<dbReference type="Proteomes" id="UP000663903">
    <property type="component" value="Chromosome"/>
</dbReference>
<feature type="binding site" evidence="16">
    <location>
        <position position="89"/>
    </location>
    <ligand>
        <name>a ubiquinone</name>
        <dbReference type="ChEBI" id="CHEBI:16389"/>
    </ligand>
</feature>
<keyword evidence="15 18" id="KW-0472">Membrane</keyword>